<dbReference type="Gene3D" id="1.25.40.10">
    <property type="entry name" value="Tetratricopeptide repeat domain"/>
    <property type="match status" value="1"/>
</dbReference>
<dbReference type="InterPro" id="IPR011990">
    <property type="entry name" value="TPR-like_helical_dom_sf"/>
</dbReference>
<name>A0ABM7VJ97_9BACT</name>
<protein>
    <recommendedName>
        <fullName evidence="3">Tetratricopeptide repeat protein</fullName>
    </recommendedName>
</protein>
<evidence type="ECO:0000313" key="1">
    <source>
        <dbReference type="EMBL" id="BDD01048.1"/>
    </source>
</evidence>
<organism evidence="1 2">
    <name type="scientific">Persicobacter psychrovividus</name>
    <dbReference type="NCBI Taxonomy" id="387638"/>
    <lineage>
        <taxon>Bacteria</taxon>
        <taxon>Pseudomonadati</taxon>
        <taxon>Bacteroidota</taxon>
        <taxon>Cytophagia</taxon>
        <taxon>Cytophagales</taxon>
        <taxon>Persicobacteraceae</taxon>
        <taxon>Persicobacter</taxon>
    </lineage>
</organism>
<evidence type="ECO:0008006" key="3">
    <source>
        <dbReference type="Google" id="ProtNLM"/>
    </source>
</evidence>
<reference evidence="1 2" key="1">
    <citation type="submission" date="2021-12" db="EMBL/GenBank/DDBJ databases">
        <title>Genome sequencing of bacteria with rrn-lacking chromosome and rrn-plasmid.</title>
        <authorList>
            <person name="Anda M."/>
            <person name="Iwasaki W."/>
        </authorList>
    </citation>
    <scope>NUCLEOTIDE SEQUENCE [LARGE SCALE GENOMIC DNA]</scope>
    <source>
        <strain evidence="1 2">NBRC 101262</strain>
        <plasmid evidence="1 2">pPP1</plasmid>
    </source>
</reference>
<accession>A0ABM7VJ97</accession>
<geneLocation type="plasmid" evidence="1 2">
    <name>pPP1</name>
</geneLocation>
<sequence>MISSEKITFDPISLFEMPDAISEQLEALYAEMNSLNGIKKLDRVINKLRKFIKAHPAYPQSYNYLASAYNMQGEMEKAKEVNELLFDRFPDYLFGRVALVNGDFAEDFYEDVTYLLGEKLELDALYPDRDKFHIQEVAGYYMTVAQYFFLTEQTQRLEQLYEDMHRILPDEPTTMEIARLLGEATPAHDHEHPSFPHVHHHFERWPQTDQEPTFNFPEQMKQFYRLEEMDEQEWKAVMALDRELLIQDLIRLIEDGFVRFEHFQKIDEQDMVARAITMLTDLRYEGVWPYFPLIAMQDYDFIYFYFGDALPHFVKRYAALCKGLDLEKLEEFLMTPGIGGMVKSFMIPMVAFQVFHGHIERTEVEAWVLRLLNKLYDAKDDSQLCDGYLNSGLIGLATDLNMKDALPQVKKFFDDGLVDPDFSGDYEEVASYFEVEHPYTNYQPNLNGWEFLLNPLNINMDDFS</sequence>
<evidence type="ECO:0000313" key="2">
    <source>
        <dbReference type="Proteomes" id="UP001354989"/>
    </source>
</evidence>
<dbReference type="SUPFAM" id="SSF48452">
    <property type="entry name" value="TPR-like"/>
    <property type="match status" value="1"/>
</dbReference>
<dbReference type="RefSeq" id="WP_338398242.1">
    <property type="nucleotide sequence ID" value="NZ_AP025293.1"/>
</dbReference>
<proteinExistence type="predicted"/>
<keyword evidence="2" id="KW-1185">Reference proteome</keyword>
<dbReference type="Proteomes" id="UP001354989">
    <property type="component" value="Plasmid pPP1"/>
</dbReference>
<dbReference type="EMBL" id="AP025293">
    <property type="protein sequence ID" value="BDD01048.1"/>
    <property type="molecule type" value="Genomic_DNA"/>
</dbReference>
<keyword evidence="1" id="KW-0614">Plasmid</keyword>
<gene>
    <name evidence="1" type="ORF">PEPS_33280</name>
</gene>